<comment type="caution">
    <text evidence="6">The sequence shown here is derived from an EMBL/GenBank/DDBJ whole genome shotgun (WGS) entry which is preliminary data.</text>
</comment>
<dbReference type="Proteomes" id="UP000697107">
    <property type="component" value="Unassembled WGS sequence"/>
</dbReference>
<dbReference type="InterPro" id="IPR002110">
    <property type="entry name" value="Ankyrin_rpt"/>
</dbReference>
<evidence type="ECO:0000313" key="5">
    <source>
        <dbReference type="EMBL" id="KAG3217155.1"/>
    </source>
</evidence>
<dbReference type="Proteomes" id="UP000735874">
    <property type="component" value="Unassembled WGS sequence"/>
</dbReference>
<dbReference type="EMBL" id="RCML01000458">
    <property type="protein sequence ID" value="KAG2976552.1"/>
    <property type="molecule type" value="Genomic_DNA"/>
</dbReference>
<dbReference type="VEuPathDB" id="FungiDB:PC110_g14820"/>
<evidence type="ECO:0000313" key="6">
    <source>
        <dbReference type="EMBL" id="RAW28815.1"/>
    </source>
</evidence>
<evidence type="ECO:0000313" key="2">
    <source>
        <dbReference type="EMBL" id="KAG2910434.1"/>
    </source>
</evidence>
<dbReference type="STRING" id="29920.A0A329RW69"/>
<evidence type="ECO:0008006" key="8">
    <source>
        <dbReference type="Google" id="ProtNLM"/>
    </source>
</evidence>
<sequence length="113" mass="13225">MSTAVDLREDYYCSHRERKFQVVKWLYECFSPHIDLFDTTQLSEWEKKKFSIDTVAQRGDLVLIKYLHEIAANRGHLDVVKWLDGHRSEGCTTATIDSAACRGHLEMVKWLHV</sequence>
<dbReference type="PANTHER" id="PTHR46586:SF3">
    <property type="entry name" value="ANKYRIN REPEAT-CONTAINING PROTEIN"/>
    <property type="match status" value="1"/>
</dbReference>
<dbReference type="Proteomes" id="UP000774804">
    <property type="component" value="Unassembled WGS sequence"/>
</dbReference>
<evidence type="ECO:0000313" key="1">
    <source>
        <dbReference type="EMBL" id="KAG2854493.1"/>
    </source>
</evidence>
<dbReference type="PANTHER" id="PTHR46586">
    <property type="entry name" value="ANKYRIN REPEAT-CONTAINING PROTEIN"/>
    <property type="match status" value="1"/>
</dbReference>
<gene>
    <name evidence="6" type="ORF">PC110_g14820</name>
    <name evidence="1" type="ORF">PC113_g13254</name>
    <name evidence="2" type="ORF">PC115_g12895</name>
    <name evidence="3" type="ORF">PC117_g14192</name>
    <name evidence="4" type="ORF">PC118_g13369</name>
    <name evidence="5" type="ORF">PC129_g12006</name>
</gene>
<dbReference type="Proteomes" id="UP000251314">
    <property type="component" value="Unassembled WGS sequence"/>
</dbReference>
<evidence type="ECO:0000313" key="7">
    <source>
        <dbReference type="Proteomes" id="UP000251314"/>
    </source>
</evidence>
<dbReference type="Gene3D" id="1.25.40.20">
    <property type="entry name" value="Ankyrin repeat-containing domain"/>
    <property type="match status" value="1"/>
</dbReference>
<dbReference type="EMBL" id="RCMV01000440">
    <property type="protein sequence ID" value="KAG3217155.1"/>
    <property type="molecule type" value="Genomic_DNA"/>
</dbReference>
<dbReference type="AlphaFoldDB" id="A0A329RW69"/>
<organism evidence="6 7">
    <name type="scientific">Phytophthora cactorum</name>
    <dbReference type="NCBI Taxonomy" id="29920"/>
    <lineage>
        <taxon>Eukaryota</taxon>
        <taxon>Sar</taxon>
        <taxon>Stramenopiles</taxon>
        <taxon>Oomycota</taxon>
        <taxon>Peronosporomycetes</taxon>
        <taxon>Peronosporales</taxon>
        <taxon>Peronosporaceae</taxon>
        <taxon>Phytophthora</taxon>
    </lineage>
</organism>
<dbReference type="InterPro" id="IPR036770">
    <property type="entry name" value="Ankyrin_rpt-contain_sf"/>
</dbReference>
<evidence type="ECO:0000313" key="3">
    <source>
        <dbReference type="EMBL" id="KAG2928798.1"/>
    </source>
</evidence>
<reference evidence="1" key="2">
    <citation type="submission" date="2018-10" db="EMBL/GenBank/DDBJ databases">
        <title>Effector identification in a new, highly contiguous assembly of the strawberry crown rot pathogen Phytophthora cactorum.</title>
        <authorList>
            <person name="Armitage A.D."/>
            <person name="Nellist C.F."/>
            <person name="Bates H."/>
            <person name="Vickerstaff R.J."/>
            <person name="Harrison R.J."/>
        </authorList>
    </citation>
    <scope>NUCLEOTIDE SEQUENCE</scope>
    <source>
        <strain evidence="1">15-7</strain>
        <strain evidence="2">4032</strain>
        <strain evidence="3">4040</strain>
        <strain evidence="4">P415</strain>
        <strain evidence="5">P421</strain>
    </source>
</reference>
<dbReference type="Proteomes" id="UP000736787">
    <property type="component" value="Unassembled WGS sequence"/>
</dbReference>
<dbReference type="InterPro" id="IPR052050">
    <property type="entry name" value="SecEffector_AnkRepeat"/>
</dbReference>
<keyword evidence="7" id="KW-1185">Reference proteome</keyword>
<dbReference type="OrthoDB" id="10334378at2759"/>
<name>A0A329RW69_9STRA</name>
<dbReference type="Proteomes" id="UP000760860">
    <property type="component" value="Unassembled WGS sequence"/>
</dbReference>
<dbReference type="Pfam" id="PF13637">
    <property type="entry name" value="Ank_4"/>
    <property type="match status" value="1"/>
</dbReference>
<proteinExistence type="predicted"/>
<dbReference type="EMBL" id="RCMG01000423">
    <property type="protein sequence ID" value="KAG2854493.1"/>
    <property type="molecule type" value="Genomic_DNA"/>
</dbReference>
<dbReference type="EMBL" id="RCMI01000445">
    <property type="protein sequence ID" value="KAG2910434.1"/>
    <property type="molecule type" value="Genomic_DNA"/>
</dbReference>
<dbReference type="SUPFAM" id="SSF140860">
    <property type="entry name" value="Pseudo ankyrin repeat-like"/>
    <property type="match status" value="1"/>
</dbReference>
<reference evidence="6 7" key="1">
    <citation type="submission" date="2018-01" db="EMBL/GenBank/DDBJ databases">
        <title>Draft genome of the strawberry crown rot pathogen Phytophthora cactorum.</title>
        <authorList>
            <person name="Armitage A.D."/>
            <person name="Lysoe E."/>
            <person name="Nellist C.F."/>
            <person name="Harrison R.J."/>
            <person name="Brurberg M.B."/>
        </authorList>
    </citation>
    <scope>NUCLEOTIDE SEQUENCE [LARGE SCALE GENOMIC DNA]</scope>
    <source>
        <strain evidence="6 7">10300</strain>
    </source>
</reference>
<accession>A0A329RW69</accession>
<dbReference type="EMBL" id="MJFZ01000466">
    <property type="protein sequence ID" value="RAW28815.1"/>
    <property type="molecule type" value="Genomic_DNA"/>
</dbReference>
<evidence type="ECO:0000313" key="4">
    <source>
        <dbReference type="EMBL" id="KAG2976552.1"/>
    </source>
</evidence>
<dbReference type="EMBL" id="RCMK01000436">
    <property type="protein sequence ID" value="KAG2928798.1"/>
    <property type="molecule type" value="Genomic_DNA"/>
</dbReference>
<protein>
    <recommendedName>
        <fullName evidence="8">Ankyrin repeat-containing domain</fullName>
    </recommendedName>
</protein>